<reference evidence="2 3" key="1">
    <citation type="submission" date="2023-02" db="EMBL/GenBank/DDBJ databases">
        <title>LHISI_Scaffold_Assembly.</title>
        <authorList>
            <person name="Stuart O.P."/>
            <person name="Cleave R."/>
            <person name="Magrath M.J.L."/>
            <person name="Mikheyev A.S."/>
        </authorList>
    </citation>
    <scope>NUCLEOTIDE SEQUENCE [LARGE SCALE GENOMIC DNA]</scope>
    <source>
        <strain evidence="2">Daus_M_001</strain>
        <tissue evidence="2">Leg muscle</tissue>
    </source>
</reference>
<evidence type="ECO:0000256" key="1">
    <source>
        <dbReference type="SAM" id="MobiDB-lite"/>
    </source>
</evidence>
<comment type="caution">
    <text evidence="2">The sequence shown here is derived from an EMBL/GenBank/DDBJ whole genome shotgun (WGS) entry which is preliminary data.</text>
</comment>
<sequence>MPSGTTPCQMVGPRYHLSAQAIAQILLTSHEETCSHRDTSGGAQYVFPRGWHEEPWIAMMLALSCTASERIVTNNVGSRPREGNCSGRLQDREYHGASWVVGLPRPTRPGQITAPGSSLNTDPPPCVLFQIATSTGCRQKAVAYPSVRRSFIIGTVYILTNGLIEKQSRPLISRISRDRRTDGRLTDATDHRESSKTRPPAERSLQDEFRRILDNGAAVAERLDRSPPTKANRVQSLAGSLPDFASGNRAGRCRWSAGFFADILFPLLLHSGVAPFSPRFTPIASQDLVQRVAHRRATELTNEARCSKAGRRVNQRWFEPATTAPRGWLCVAHTSLDDAVLLSRTH</sequence>
<accession>A0ABQ9H176</accession>
<keyword evidence="3" id="KW-1185">Reference proteome</keyword>
<evidence type="ECO:0000313" key="2">
    <source>
        <dbReference type="EMBL" id="KAJ8878054.1"/>
    </source>
</evidence>
<protein>
    <submittedName>
        <fullName evidence="2">Uncharacterized protein</fullName>
    </submittedName>
</protein>
<dbReference type="Proteomes" id="UP001159363">
    <property type="component" value="Chromosome 7"/>
</dbReference>
<feature type="region of interest" description="Disordered" evidence="1">
    <location>
        <begin position="175"/>
        <end position="205"/>
    </location>
</feature>
<proteinExistence type="predicted"/>
<organism evidence="2 3">
    <name type="scientific">Dryococelus australis</name>
    <dbReference type="NCBI Taxonomy" id="614101"/>
    <lineage>
        <taxon>Eukaryota</taxon>
        <taxon>Metazoa</taxon>
        <taxon>Ecdysozoa</taxon>
        <taxon>Arthropoda</taxon>
        <taxon>Hexapoda</taxon>
        <taxon>Insecta</taxon>
        <taxon>Pterygota</taxon>
        <taxon>Neoptera</taxon>
        <taxon>Polyneoptera</taxon>
        <taxon>Phasmatodea</taxon>
        <taxon>Verophasmatodea</taxon>
        <taxon>Anareolatae</taxon>
        <taxon>Phasmatidae</taxon>
        <taxon>Eurycanthinae</taxon>
        <taxon>Dryococelus</taxon>
    </lineage>
</organism>
<name>A0ABQ9H176_9NEOP</name>
<gene>
    <name evidence="2" type="ORF">PR048_022517</name>
</gene>
<evidence type="ECO:0000313" key="3">
    <source>
        <dbReference type="Proteomes" id="UP001159363"/>
    </source>
</evidence>
<dbReference type="EMBL" id="JARBHB010000008">
    <property type="protein sequence ID" value="KAJ8878054.1"/>
    <property type="molecule type" value="Genomic_DNA"/>
</dbReference>